<feature type="region of interest" description="Disordered" evidence="1">
    <location>
        <begin position="91"/>
        <end position="119"/>
    </location>
</feature>
<organism evidence="2 3">
    <name type="scientific">Protea cynaroides</name>
    <dbReference type="NCBI Taxonomy" id="273540"/>
    <lineage>
        <taxon>Eukaryota</taxon>
        <taxon>Viridiplantae</taxon>
        <taxon>Streptophyta</taxon>
        <taxon>Embryophyta</taxon>
        <taxon>Tracheophyta</taxon>
        <taxon>Spermatophyta</taxon>
        <taxon>Magnoliopsida</taxon>
        <taxon>Proteales</taxon>
        <taxon>Proteaceae</taxon>
        <taxon>Protea</taxon>
    </lineage>
</organism>
<sequence length="149" mass="16868">MREREKKEENSKVYSRNSSNRCTAKITRRIFSAMANVVFFDSRLKKKLCNRKVRHNPNRSDCSQMAKLTPGKKISNFDDSNINSLILSFASSSGSSFSSSTSISRSSSIKESDGSVGSIQSNLQHLREQDHYIMKIVGEQKKPQPKPNY</sequence>
<feature type="compositionally biased region" description="Low complexity" evidence="1">
    <location>
        <begin position="91"/>
        <end position="107"/>
    </location>
</feature>
<proteinExistence type="predicted"/>
<keyword evidence="3" id="KW-1185">Reference proteome</keyword>
<protein>
    <submittedName>
        <fullName evidence="2">Uncharacterized protein</fullName>
    </submittedName>
</protein>
<dbReference type="EMBL" id="JAMYWD010000011">
    <property type="protein sequence ID" value="KAJ4956517.1"/>
    <property type="molecule type" value="Genomic_DNA"/>
</dbReference>
<evidence type="ECO:0000313" key="3">
    <source>
        <dbReference type="Proteomes" id="UP001141806"/>
    </source>
</evidence>
<evidence type="ECO:0000256" key="1">
    <source>
        <dbReference type="SAM" id="MobiDB-lite"/>
    </source>
</evidence>
<name>A0A9Q0H2Q1_9MAGN</name>
<dbReference type="AlphaFoldDB" id="A0A9Q0H2Q1"/>
<gene>
    <name evidence="2" type="ORF">NE237_013300</name>
</gene>
<accession>A0A9Q0H2Q1</accession>
<reference evidence="2" key="1">
    <citation type="journal article" date="2023" name="Plant J.">
        <title>The genome of the king protea, Protea cynaroides.</title>
        <authorList>
            <person name="Chang J."/>
            <person name="Duong T.A."/>
            <person name="Schoeman C."/>
            <person name="Ma X."/>
            <person name="Roodt D."/>
            <person name="Barker N."/>
            <person name="Li Z."/>
            <person name="Van de Peer Y."/>
            <person name="Mizrachi E."/>
        </authorList>
    </citation>
    <scope>NUCLEOTIDE SEQUENCE</scope>
    <source>
        <tissue evidence="2">Young leaves</tissue>
    </source>
</reference>
<evidence type="ECO:0000313" key="2">
    <source>
        <dbReference type="EMBL" id="KAJ4956517.1"/>
    </source>
</evidence>
<comment type="caution">
    <text evidence="2">The sequence shown here is derived from an EMBL/GenBank/DDBJ whole genome shotgun (WGS) entry which is preliminary data.</text>
</comment>
<dbReference type="Proteomes" id="UP001141806">
    <property type="component" value="Unassembled WGS sequence"/>
</dbReference>